<dbReference type="SUPFAM" id="SSF53448">
    <property type="entry name" value="Nucleotide-diphospho-sugar transferases"/>
    <property type="match status" value="1"/>
</dbReference>
<dbReference type="Proteomes" id="UP001432128">
    <property type="component" value="Chromosome"/>
</dbReference>
<gene>
    <name evidence="1" type="ORF">OG579_10585</name>
</gene>
<protein>
    <submittedName>
        <fullName evidence="1">DUF2064 domain-containing protein</fullName>
    </submittedName>
</protein>
<accession>A0AAU4JWN0</accession>
<organism evidence="1 2">
    <name type="scientific">Williamsia herbipolensis</name>
    <dbReference type="NCBI Taxonomy" id="1603258"/>
    <lineage>
        <taxon>Bacteria</taxon>
        <taxon>Bacillati</taxon>
        <taxon>Actinomycetota</taxon>
        <taxon>Actinomycetes</taxon>
        <taxon>Mycobacteriales</taxon>
        <taxon>Nocardiaceae</taxon>
        <taxon>Williamsia</taxon>
    </lineage>
</organism>
<reference evidence="1 2" key="1">
    <citation type="submission" date="2022-10" db="EMBL/GenBank/DDBJ databases">
        <title>The complete genomes of actinobacterial strains from the NBC collection.</title>
        <authorList>
            <person name="Joergensen T.S."/>
            <person name="Alvarez Arevalo M."/>
            <person name="Sterndorff E.B."/>
            <person name="Faurdal D."/>
            <person name="Vuksanovic O."/>
            <person name="Mourched A.-S."/>
            <person name="Charusanti P."/>
            <person name="Shaw S."/>
            <person name="Blin K."/>
            <person name="Weber T."/>
        </authorList>
    </citation>
    <scope>NUCLEOTIDE SEQUENCE [LARGE SCALE GENOMIC DNA]</scope>
    <source>
        <strain evidence="1 2">NBC_00319</strain>
    </source>
</reference>
<dbReference type="Pfam" id="PF09837">
    <property type="entry name" value="DUF2064"/>
    <property type="match status" value="1"/>
</dbReference>
<dbReference type="InterPro" id="IPR029044">
    <property type="entry name" value="Nucleotide-diphossugar_trans"/>
</dbReference>
<name>A0AAU4JWN0_9NOCA</name>
<dbReference type="InterPro" id="IPR018641">
    <property type="entry name" value="Trfase_1_rSAM/seldom-assoc"/>
</dbReference>
<dbReference type="PANTHER" id="PTHR36529">
    <property type="entry name" value="SLL1095 PROTEIN"/>
    <property type="match status" value="1"/>
</dbReference>
<keyword evidence="2" id="KW-1185">Reference proteome</keyword>
<sequence>MSASRAILVVAKAPVPGLVKTRLMAGYSATEAATLASAALLDTLDTALSVPEAIVVVSLAGVIDDAVGSDDLRTRLSRTTVVEQHGDTLGDRLDRAHRDAAAQVGGGRVMQIGMDTPQVTVELLVSGLDALDDHDAALGLATDGGWWGLAVSGARGAQVLPGVAMSQSDTGERTADALRRGGCSVAFLKSLTDVDHPADVTEVAETCAPTSAFARISAELRSAVAHERS</sequence>
<dbReference type="EMBL" id="CP108021">
    <property type="protein sequence ID" value="WUM18212.1"/>
    <property type="molecule type" value="Genomic_DNA"/>
</dbReference>
<dbReference type="PANTHER" id="PTHR36529:SF1">
    <property type="entry name" value="GLYCOSYLTRANSFERASE"/>
    <property type="match status" value="1"/>
</dbReference>
<evidence type="ECO:0000313" key="1">
    <source>
        <dbReference type="EMBL" id="WUM18212.1"/>
    </source>
</evidence>
<dbReference type="Gene3D" id="3.90.550.10">
    <property type="entry name" value="Spore Coat Polysaccharide Biosynthesis Protein SpsA, Chain A"/>
    <property type="match status" value="1"/>
</dbReference>
<evidence type="ECO:0000313" key="2">
    <source>
        <dbReference type="Proteomes" id="UP001432128"/>
    </source>
</evidence>
<dbReference type="RefSeq" id="WP_328855903.1">
    <property type="nucleotide sequence ID" value="NZ_CP108021.1"/>
</dbReference>
<dbReference type="AlphaFoldDB" id="A0AAU4JWN0"/>
<proteinExistence type="predicted"/>
<dbReference type="KEGG" id="whr:OG579_10585"/>